<name>A0A0A2B4U0_PROMR</name>
<dbReference type="STRING" id="59926.EV02_1736"/>
<proteinExistence type="predicted"/>
<dbReference type="Proteomes" id="UP000030345">
    <property type="component" value="Unassembled WGS sequence"/>
</dbReference>
<comment type="caution">
    <text evidence="1">The sequence shown here is derived from an EMBL/GenBank/DDBJ whole genome shotgun (WGS) entry which is preliminary data.</text>
</comment>
<dbReference type="AlphaFoldDB" id="A0A0A2B4U0"/>
<evidence type="ECO:0000313" key="1">
    <source>
        <dbReference type="EMBL" id="KGG09058.1"/>
    </source>
</evidence>
<protein>
    <submittedName>
        <fullName evidence="1">Uncharacterized protein</fullName>
    </submittedName>
</protein>
<sequence length="37" mass="4454">MSYYLLQERGKFKKTSNNKINLNLFDNKSYIQIIKSI</sequence>
<dbReference type="EMBL" id="JNAS01000002">
    <property type="protein sequence ID" value="KGG09058.1"/>
    <property type="molecule type" value="Genomic_DNA"/>
</dbReference>
<accession>A0A0A2B4U0</accession>
<gene>
    <name evidence="1" type="ORF">EV02_1736</name>
</gene>
<organism evidence="1 2">
    <name type="scientific">Prochlorococcus marinus str. SB</name>
    <dbReference type="NCBI Taxonomy" id="59926"/>
    <lineage>
        <taxon>Bacteria</taxon>
        <taxon>Bacillati</taxon>
        <taxon>Cyanobacteriota</taxon>
        <taxon>Cyanophyceae</taxon>
        <taxon>Synechococcales</taxon>
        <taxon>Prochlorococcaceae</taxon>
        <taxon>Prochlorococcus</taxon>
    </lineage>
</organism>
<evidence type="ECO:0000313" key="2">
    <source>
        <dbReference type="Proteomes" id="UP000030345"/>
    </source>
</evidence>
<reference evidence="2" key="1">
    <citation type="journal article" date="2014" name="Sci. Data">
        <title>Genomes of diverse isolates of the marine cyanobacterium Prochlorococcus.</title>
        <authorList>
            <person name="Biller S."/>
            <person name="Berube P."/>
            <person name="Thompson J."/>
            <person name="Kelly L."/>
            <person name="Roggensack S."/>
            <person name="Awad L."/>
            <person name="Roache-Johnson K."/>
            <person name="Ding H."/>
            <person name="Giovannoni S.J."/>
            <person name="Moore L.R."/>
            <person name="Chisholm S.W."/>
        </authorList>
    </citation>
    <scope>NUCLEOTIDE SEQUENCE [LARGE SCALE GENOMIC DNA]</scope>
    <source>
        <strain evidence="2">SB</strain>
    </source>
</reference>